<evidence type="ECO:0000256" key="6">
    <source>
        <dbReference type="ARBA" id="ARBA00022777"/>
    </source>
</evidence>
<organism evidence="12 13">
    <name type="scientific">Actinoplanes italicus</name>
    <dbReference type="NCBI Taxonomy" id="113567"/>
    <lineage>
        <taxon>Bacteria</taxon>
        <taxon>Bacillati</taxon>
        <taxon>Actinomycetota</taxon>
        <taxon>Actinomycetes</taxon>
        <taxon>Micromonosporales</taxon>
        <taxon>Micromonosporaceae</taxon>
        <taxon>Actinoplanes</taxon>
    </lineage>
</organism>
<comment type="caution">
    <text evidence="12">The sequence shown here is derived from an EMBL/GenBank/DDBJ whole genome shotgun (WGS) entry which is preliminary data.</text>
</comment>
<dbReference type="InterPro" id="IPR036890">
    <property type="entry name" value="HATPase_C_sf"/>
</dbReference>
<sequence length="438" mass="46034">MRVKRQPPGFAGSAERRRFFDGWDRWLDAVGLSTPFRRDCVVAVVAALLIVALYLLPGGAKPDISGREHSDVPIVILLAAQAAVLCFRRIRPLWCTASVLALQVALASAAHPGEGLRGLALIIAVYTCGTLLSAGPAYAVAALAAFTEIASFVVLSAIPAAEAADATASPWALVTRYSGQFLLALLLYGTAALLGRSVAIRRRYTEVVELRAAEAAENLRVRTDAALAVERTRMARELHDVAAHHLTALIVQATVVERMIDHDPGAARRAAAAIRTEGKSALGNLRSVVGALRETMPIESDTATVPGLLGIGELVAGHSDSANRPTLIVSGEPSGLSAAADLALYRVTQEALSNARDHAPGAEVTIRIDHRTEASVIEVVNGPPPAGAAREDRHSRGFGLIGMRERAGLVGATLVTGPTPDGGWSVKLTVPRTSGQRS</sequence>
<dbReference type="Pfam" id="PF07730">
    <property type="entry name" value="HisKA_3"/>
    <property type="match status" value="1"/>
</dbReference>
<dbReference type="Proteomes" id="UP000239415">
    <property type="component" value="Unassembled WGS sequence"/>
</dbReference>
<dbReference type="AlphaFoldDB" id="A0A2T0K4E3"/>
<dbReference type="GO" id="GO:0046983">
    <property type="term" value="F:protein dimerization activity"/>
    <property type="evidence" value="ECO:0007669"/>
    <property type="project" value="InterPro"/>
</dbReference>
<reference evidence="12 13" key="1">
    <citation type="submission" date="2018-03" db="EMBL/GenBank/DDBJ databases">
        <title>Genomic Encyclopedia of Archaeal and Bacterial Type Strains, Phase II (KMG-II): from individual species to whole genera.</title>
        <authorList>
            <person name="Goeker M."/>
        </authorList>
    </citation>
    <scope>NUCLEOTIDE SEQUENCE [LARGE SCALE GENOMIC DNA]</scope>
    <source>
        <strain evidence="12 13">DSM 43146</strain>
    </source>
</reference>
<dbReference type="GO" id="GO:0000155">
    <property type="term" value="F:phosphorelay sensor kinase activity"/>
    <property type="evidence" value="ECO:0007669"/>
    <property type="project" value="InterPro"/>
</dbReference>
<name>A0A2T0K4E3_9ACTN</name>
<feature type="domain" description="Signal transduction histidine kinase subgroup 3 dimerisation and phosphoacceptor" evidence="11">
    <location>
        <begin position="230"/>
        <end position="294"/>
    </location>
</feature>
<dbReference type="GO" id="GO:0005524">
    <property type="term" value="F:ATP binding"/>
    <property type="evidence" value="ECO:0007669"/>
    <property type="project" value="UniProtKB-KW"/>
</dbReference>
<dbReference type="InterPro" id="IPR011712">
    <property type="entry name" value="Sig_transdc_His_kin_sub3_dim/P"/>
</dbReference>
<keyword evidence="3" id="KW-0597">Phosphoprotein</keyword>
<evidence type="ECO:0000256" key="2">
    <source>
        <dbReference type="ARBA" id="ARBA00012438"/>
    </source>
</evidence>
<feature type="transmembrane region" description="Helical" evidence="9">
    <location>
        <begin position="40"/>
        <end position="60"/>
    </location>
</feature>
<dbReference type="PANTHER" id="PTHR24421:SF10">
    <property type="entry name" value="NITRATE_NITRITE SENSOR PROTEIN NARQ"/>
    <property type="match status" value="1"/>
</dbReference>
<evidence type="ECO:0000256" key="9">
    <source>
        <dbReference type="SAM" id="Phobius"/>
    </source>
</evidence>
<evidence type="ECO:0000313" key="12">
    <source>
        <dbReference type="EMBL" id="PRX17752.1"/>
    </source>
</evidence>
<dbReference type="EMBL" id="PVMZ01000015">
    <property type="protein sequence ID" value="PRX17752.1"/>
    <property type="molecule type" value="Genomic_DNA"/>
</dbReference>
<keyword evidence="9" id="KW-1133">Transmembrane helix</keyword>
<dbReference type="Gene3D" id="3.30.565.10">
    <property type="entry name" value="Histidine kinase-like ATPase, C-terminal domain"/>
    <property type="match status" value="1"/>
</dbReference>
<protein>
    <recommendedName>
        <fullName evidence="2">histidine kinase</fullName>
        <ecNumber evidence="2">2.7.13.3</ecNumber>
    </recommendedName>
</protein>
<keyword evidence="9" id="KW-0812">Transmembrane</keyword>
<feature type="transmembrane region" description="Helical" evidence="9">
    <location>
        <begin position="141"/>
        <end position="161"/>
    </location>
</feature>
<evidence type="ECO:0000256" key="4">
    <source>
        <dbReference type="ARBA" id="ARBA00022679"/>
    </source>
</evidence>
<evidence type="ECO:0000256" key="3">
    <source>
        <dbReference type="ARBA" id="ARBA00022553"/>
    </source>
</evidence>
<dbReference type="InterPro" id="IPR050482">
    <property type="entry name" value="Sensor_HK_TwoCompSys"/>
</dbReference>
<evidence type="ECO:0000259" key="10">
    <source>
        <dbReference type="Pfam" id="PF02518"/>
    </source>
</evidence>
<comment type="catalytic activity">
    <reaction evidence="1">
        <text>ATP + protein L-histidine = ADP + protein N-phospho-L-histidine.</text>
        <dbReference type="EC" id="2.7.13.3"/>
    </reaction>
</comment>
<keyword evidence="5" id="KW-0547">Nucleotide-binding</keyword>
<evidence type="ECO:0000313" key="13">
    <source>
        <dbReference type="Proteomes" id="UP000239415"/>
    </source>
</evidence>
<dbReference type="PANTHER" id="PTHR24421">
    <property type="entry name" value="NITRATE/NITRITE SENSOR PROTEIN NARX-RELATED"/>
    <property type="match status" value="1"/>
</dbReference>
<evidence type="ECO:0000256" key="8">
    <source>
        <dbReference type="ARBA" id="ARBA00023012"/>
    </source>
</evidence>
<gene>
    <name evidence="12" type="ORF">CLV67_115255</name>
</gene>
<feature type="transmembrane region" description="Helical" evidence="9">
    <location>
        <begin position="72"/>
        <end position="88"/>
    </location>
</feature>
<keyword evidence="8" id="KW-0902">Two-component regulatory system</keyword>
<feature type="domain" description="Histidine kinase/HSP90-like ATPase" evidence="10">
    <location>
        <begin position="342"/>
        <end position="433"/>
    </location>
</feature>
<dbReference type="InterPro" id="IPR003594">
    <property type="entry name" value="HATPase_dom"/>
</dbReference>
<dbReference type="Gene3D" id="1.20.5.1930">
    <property type="match status" value="1"/>
</dbReference>
<keyword evidence="6 12" id="KW-0418">Kinase</keyword>
<dbReference type="Pfam" id="PF02518">
    <property type="entry name" value="HATPase_c"/>
    <property type="match status" value="1"/>
</dbReference>
<accession>A0A2T0K4E3</accession>
<dbReference type="CDD" id="cd16917">
    <property type="entry name" value="HATPase_UhpB-NarQ-NarX-like"/>
    <property type="match status" value="1"/>
</dbReference>
<keyword evidence="9" id="KW-0472">Membrane</keyword>
<keyword evidence="13" id="KW-1185">Reference proteome</keyword>
<evidence type="ECO:0000256" key="5">
    <source>
        <dbReference type="ARBA" id="ARBA00022741"/>
    </source>
</evidence>
<evidence type="ECO:0000256" key="7">
    <source>
        <dbReference type="ARBA" id="ARBA00022840"/>
    </source>
</evidence>
<dbReference type="GO" id="GO:0016020">
    <property type="term" value="C:membrane"/>
    <property type="evidence" value="ECO:0007669"/>
    <property type="project" value="InterPro"/>
</dbReference>
<dbReference type="EC" id="2.7.13.3" evidence="2"/>
<keyword evidence="4" id="KW-0808">Transferase</keyword>
<evidence type="ECO:0000256" key="1">
    <source>
        <dbReference type="ARBA" id="ARBA00000085"/>
    </source>
</evidence>
<feature type="transmembrane region" description="Helical" evidence="9">
    <location>
        <begin position="181"/>
        <end position="199"/>
    </location>
</feature>
<evidence type="ECO:0000259" key="11">
    <source>
        <dbReference type="Pfam" id="PF07730"/>
    </source>
</evidence>
<keyword evidence="7" id="KW-0067">ATP-binding</keyword>
<dbReference type="SUPFAM" id="SSF55874">
    <property type="entry name" value="ATPase domain of HSP90 chaperone/DNA topoisomerase II/histidine kinase"/>
    <property type="match status" value="1"/>
</dbReference>
<proteinExistence type="predicted"/>